<evidence type="ECO:0000313" key="3">
    <source>
        <dbReference type="EMBL" id="ASK62466.1"/>
    </source>
</evidence>
<evidence type="ECO:0000256" key="2">
    <source>
        <dbReference type="SAM" id="SignalP"/>
    </source>
</evidence>
<dbReference type="KEGG" id="vil:CFK37_10045"/>
<feature type="signal peptide" evidence="2">
    <location>
        <begin position="1"/>
        <end position="18"/>
    </location>
</feature>
<sequence>MLKRVIILSIIISITVLAACSEATNSTNEGQKQDDNSAKDHTSEDSNKGEDKQDKKEKEEKKEKPAEPTYKPIEPPKDTKPLKEKYSPEVKKNMPAAEAHGADPTRTVPLGETLLKGKKDLTDGPLKNNRLVAFYGTPKSENMGILGEYPPEVMMEKLKEQAAAYSKLDPERPAVPTIELIATVAQRKPGPEGLYISGPSKEVIDQYAQLAKENNALLLLDIQLGQATVMEGLKKVEPYLKLPYVHLAIDTEYSVEEGEVPGVNLGHVDGSSIQKAVERVDEIVEKNNLPDKLVVVHQFGNGIVTNKDKIKPTSNVEVALNYDGFGDAAIKMSAYGKLVRQQPIQYGGFKLFYENDKPLLTPKQVLKLDPAPAIVDYQ</sequence>
<evidence type="ECO:0000313" key="4">
    <source>
        <dbReference type="Proteomes" id="UP000198312"/>
    </source>
</evidence>
<protein>
    <recommendedName>
        <fullName evidence="5">Lipoprotein</fullName>
    </recommendedName>
</protein>
<feature type="compositionally biased region" description="Basic and acidic residues" evidence="1">
    <location>
        <begin position="74"/>
        <end position="84"/>
    </location>
</feature>
<proteinExistence type="predicted"/>
<keyword evidence="4" id="KW-1185">Reference proteome</keyword>
<accession>A0A220U3G2</accession>
<evidence type="ECO:0008006" key="5">
    <source>
        <dbReference type="Google" id="ProtNLM"/>
    </source>
</evidence>
<evidence type="ECO:0000256" key="1">
    <source>
        <dbReference type="SAM" id="MobiDB-lite"/>
    </source>
</evidence>
<organism evidence="3 4">
    <name type="scientific">Virgibacillus phasianinus</name>
    <dbReference type="NCBI Taxonomy" id="2017483"/>
    <lineage>
        <taxon>Bacteria</taxon>
        <taxon>Bacillati</taxon>
        <taxon>Bacillota</taxon>
        <taxon>Bacilli</taxon>
        <taxon>Bacillales</taxon>
        <taxon>Bacillaceae</taxon>
        <taxon>Virgibacillus</taxon>
    </lineage>
</organism>
<gene>
    <name evidence="3" type="ORF">CFK37_10045</name>
</gene>
<name>A0A220U3G2_9BACI</name>
<dbReference type="EMBL" id="CP022315">
    <property type="protein sequence ID" value="ASK62466.1"/>
    <property type="molecule type" value="Genomic_DNA"/>
</dbReference>
<keyword evidence="2" id="KW-0732">Signal</keyword>
<reference evidence="3 4" key="1">
    <citation type="submission" date="2017-07" db="EMBL/GenBank/DDBJ databases">
        <title>Virgibacillus sp. LM2416.</title>
        <authorList>
            <person name="Tak E.J."/>
            <person name="Bae J.-W."/>
        </authorList>
    </citation>
    <scope>NUCLEOTIDE SEQUENCE [LARGE SCALE GENOMIC DNA]</scope>
    <source>
        <strain evidence="3 4">LM2416</strain>
    </source>
</reference>
<feature type="compositionally biased region" description="Basic and acidic residues" evidence="1">
    <location>
        <begin position="31"/>
        <end position="66"/>
    </location>
</feature>
<feature type="region of interest" description="Disordered" evidence="1">
    <location>
        <begin position="25"/>
        <end position="84"/>
    </location>
</feature>
<dbReference type="OrthoDB" id="9812120at2"/>
<dbReference type="PROSITE" id="PS51257">
    <property type="entry name" value="PROKAR_LIPOPROTEIN"/>
    <property type="match status" value="1"/>
</dbReference>
<dbReference type="AlphaFoldDB" id="A0A220U3G2"/>
<dbReference type="Proteomes" id="UP000198312">
    <property type="component" value="Chromosome"/>
</dbReference>
<feature type="chain" id="PRO_5038391468" description="Lipoprotein" evidence="2">
    <location>
        <begin position="19"/>
        <end position="378"/>
    </location>
</feature>
<dbReference type="RefSeq" id="WP_089061726.1">
    <property type="nucleotide sequence ID" value="NZ_CP022315.1"/>
</dbReference>